<feature type="compositionally biased region" description="Basic and acidic residues" evidence="2">
    <location>
        <begin position="844"/>
        <end position="853"/>
    </location>
</feature>
<feature type="region of interest" description="Disordered" evidence="2">
    <location>
        <begin position="844"/>
        <end position="899"/>
    </location>
</feature>
<feature type="compositionally biased region" description="Acidic residues" evidence="2">
    <location>
        <begin position="778"/>
        <end position="795"/>
    </location>
</feature>
<sequence>MTSETKRDETKVNKSKKKQSPPAKRFFVVSCLFCDQEKISDDHGQQSTADESRQRKAEMTDDSDAYWICPACAISERERTEALEATLLLDRESCTRTIPKGCTNFEDNVDPEACNCQACVERRDLEMEQQRELRSLQKAWVQLRHAMRHMYRDGLDKELKSGKGKQFDEHKLKELVHLLVDRDAHQLYQRLESQGREYVMEMKVNLLQIIVSPDKVGLELPSDDSTTVSLDQAKLFLKSTLDYFSRYQDTVRNMYCFMQELDRVHLEKFGITWKVINHHLFDAVVYQDSLIVNNLPAMAKQLGVELVCPDDETDEDKKRRHAAEAKLNLPPAALELAQSFRALDKLMRTSREIWEKANQRMEDYTAKQMRLYKATLKAKQKMLKEDLEFFKQQRRLLERYVSKSKDTKSTEQTKTSSEEELAQFAETLRNLLANGRRGRQHTAAQVECTRCNLRHCPCDECTISHVITCGLVTEDDQDLGPLPTSILDEMAPFEFDMDQSSETTTSSDSEDDTASDDDNNEMVYRKDRTLGMCSDMRKVAKRSGKYSGVILPAAPTLFTLHDQTLPSNDVQQHLSNVYGDWELPYDPTARLFSGLPADLCRRDSIDSNFNTKRSPSKLIDTKKMNGNRAEACGNRRETSKTAPTSRHRTHSLPLSPDGGISKAKECLSKALAEQLPFDASKIPPDVFKLMKEETLAKAFTMAAANRGYVKRPPNDQYYNWKDLEKIDWKDMNVDAEALKRFYEQHAHEVKVVGETKLKDAKSASAQVHASVACQVETAGDDTEDDDEEEDDDEDSWSGSSERSGKDGRHCDCCYCEMFGHGGGQEGKGACGRAPQIRERLRLKLKRKETERVQGDGQEEVNTLNAPPAEKLSRPATPHEGTKGDQPIDTLLEFINGPQT</sequence>
<feature type="compositionally biased region" description="Acidic residues" evidence="2">
    <location>
        <begin position="508"/>
        <end position="520"/>
    </location>
</feature>
<accession>A0A914UN23</accession>
<evidence type="ECO:0000313" key="3">
    <source>
        <dbReference type="Proteomes" id="UP000887566"/>
    </source>
</evidence>
<dbReference type="PANTHER" id="PTHR15109">
    <property type="entry name" value="AGAP004327-PA"/>
    <property type="match status" value="1"/>
</dbReference>
<feature type="coiled-coil region" evidence="1">
    <location>
        <begin position="373"/>
        <end position="434"/>
    </location>
</feature>
<feature type="region of interest" description="Disordered" evidence="2">
    <location>
        <begin position="626"/>
        <end position="658"/>
    </location>
</feature>
<evidence type="ECO:0000256" key="2">
    <source>
        <dbReference type="SAM" id="MobiDB-lite"/>
    </source>
</evidence>
<proteinExistence type="predicted"/>
<feature type="region of interest" description="Disordered" evidence="2">
    <location>
        <begin position="498"/>
        <end position="522"/>
    </location>
</feature>
<name>A0A914UN23_9BILA</name>
<feature type="region of interest" description="Disordered" evidence="2">
    <location>
        <begin position="1"/>
        <end position="21"/>
    </location>
</feature>
<keyword evidence="3" id="KW-1185">Reference proteome</keyword>
<feature type="region of interest" description="Disordered" evidence="2">
    <location>
        <begin position="768"/>
        <end position="807"/>
    </location>
</feature>
<dbReference type="PANTHER" id="PTHR15109:SF3">
    <property type="entry name" value="PROTEIN FAM193B"/>
    <property type="match status" value="1"/>
</dbReference>
<evidence type="ECO:0000256" key="1">
    <source>
        <dbReference type="SAM" id="Coils"/>
    </source>
</evidence>
<keyword evidence="1" id="KW-0175">Coiled coil</keyword>
<protein>
    <submittedName>
        <fullName evidence="4">Uncharacterized protein</fullName>
    </submittedName>
</protein>
<dbReference type="AlphaFoldDB" id="A0A914UN23"/>
<feature type="compositionally biased region" description="Basic and acidic residues" evidence="2">
    <location>
        <begin position="1"/>
        <end position="12"/>
    </location>
</feature>
<dbReference type="InterPro" id="IPR029717">
    <property type="entry name" value="FAM193"/>
</dbReference>
<dbReference type="Proteomes" id="UP000887566">
    <property type="component" value="Unplaced"/>
</dbReference>
<dbReference type="WBParaSite" id="PSAMB.scaffold1095size36041.g10993.t1">
    <property type="protein sequence ID" value="PSAMB.scaffold1095size36041.g10993.t1"/>
    <property type="gene ID" value="PSAMB.scaffold1095size36041.g10993"/>
</dbReference>
<organism evidence="3 4">
    <name type="scientific">Plectus sambesii</name>
    <dbReference type="NCBI Taxonomy" id="2011161"/>
    <lineage>
        <taxon>Eukaryota</taxon>
        <taxon>Metazoa</taxon>
        <taxon>Ecdysozoa</taxon>
        <taxon>Nematoda</taxon>
        <taxon>Chromadorea</taxon>
        <taxon>Plectida</taxon>
        <taxon>Plectina</taxon>
        <taxon>Plectoidea</taxon>
        <taxon>Plectidae</taxon>
        <taxon>Plectus</taxon>
    </lineage>
</organism>
<reference evidence="4" key="1">
    <citation type="submission" date="2022-11" db="UniProtKB">
        <authorList>
            <consortium name="WormBaseParasite"/>
        </authorList>
    </citation>
    <scope>IDENTIFICATION</scope>
</reference>
<evidence type="ECO:0000313" key="4">
    <source>
        <dbReference type="WBParaSite" id="PSAMB.scaffold1095size36041.g10993.t1"/>
    </source>
</evidence>